<protein>
    <submittedName>
        <fullName evidence="3">Uncharacterized protein</fullName>
    </submittedName>
</protein>
<evidence type="ECO:0000313" key="4">
    <source>
        <dbReference type="Proteomes" id="UP000198923"/>
    </source>
</evidence>
<sequence length="79" mass="8814">MTIIMDVLAFVGGIVVCVVLLVTLLLIVTVLIDRARDRRRLARPPQQTLTRIVHLHDLHDVDTDDPLGPPPFSLNGRPE</sequence>
<dbReference type="Proteomes" id="UP000198923">
    <property type="component" value="Unassembled WGS sequence"/>
</dbReference>
<organism evidence="3 4">
    <name type="scientific">Sinosporangium album</name>
    <dbReference type="NCBI Taxonomy" id="504805"/>
    <lineage>
        <taxon>Bacteria</taxon>
        <taxon>Bacillati</taxon>
        <taxon>Actinomycetota</taxon>
        <taxon>Actinomycetes</taxon>
        <taxon>Streptosporangiales</taxon>
        <taxon>Streptosporangiaceae</taxon>
        <taxon>Sinosporangium</taxon>
    </lineage>
</organism>
<keyword evidence="2" id="KW-0472">Membrane</keyword>
<evidence type="ECO:0000313" key="3">
    <source>
        <dbReference type="EMBL" id="SDI40423.1"/>
    </source>
</evidence>
<feature type="transmembrane region" description="Helical" evidence="2">
    <location>
        <begin position="7"/>
        <end position="32"/>
    </location>
</feature>
<keyword evidence="4" id="KW-1185">Reference proteome</keyword>
<evidence type="ECO:0000256" key="1">
    <source>
        <dbReference type="SAM" id="MobiDB-lite"/>
    </source>
</evidence>
<feature type="region of interest" description="Disordered" evidence="1">
    <location>
        <begin position="60"/>
        <end position="79"/>
    </location>
</feature>
<dbReference type="EMBL" id="FNCN01000049">
    <property type="protein sequence ID" value="SDI40423.1"/>
    <property type="molecule type" value="Genomic_DNA"/>
</dbReference>
<evidence type="ECO:0000256" key="2">
    <source>
        <dbReference type="SAM" id="Phobius"/>
    </source>
</evidence>
<keyword evidence="2" id="KW-1133">Transmembrane helix</keyword>
<name>A0A1G8KAK9_9ACTN</name>
<proteinExistence type="predicted"/>
<dbReference type="STRING" id="504805.SAMN05421505_1496"/>
<dbReference type="AlphaFoldDB" id="A0A1G8KAK9"/>
<gene>
    <name evidence="3" type="ORF">SAMN05421505_1496</name>
</gene>
<reference evidence="3 4" key="1">
    <citation type="submission" date="2016-10" db="EMBL/GenBank/DDBJ databases">
        <authorList>
            <person name="de Groot N.N."/>
        </authorList>
    </citation>
    <scope>NUCLEOTIDE SEQUENCE [LARGE SCALE GENOMIC DNA]</scope>
    <source>
        <strain evidence="3 4">CPCC 201354</strain>
    </source>
</reference>
<keyword evidence="2" id="KW-0812">Transmembrane</keyword>
<dbReference type="RefSeq" id="WP_093175588.1">
    <property type="nucleotide sequence ID" value="NZ_FNCN01000049.1"/>
</dbReference>
<accession>A0A1G8KAK9</accession>